<dbReference type="AlphaFoldDB" id="A0AAD9SEP5"/>
<evidence type="ECO:0000256" key="1">
    <source>
        <dbReference type="ARBA" id="ARBA00004370"/>
    </source>
</evidence>
<keyword evidence="4" id="KW-0472">Membrane</keyword>
<gene>
    <name evidence="6" type="ORF">N8I77_008297</name>
</gene>
<proteinExistence type="predicted"/>
<dbReference type="PANTHER" id="PTHR35371:SF1">
    <property type="entry name" value="BLR7753 PROTEIN"/>
    <property type="match status" value="1"/>
</dbReference>
<name>A0AAD9SEP5_PHOAM</name>
<keyword evidence="2" id="KW-0812">Transmembrane</keyword>
<accession>A0AAD9SEP5</accession>
<reference evidence="6" key="1">
    <citation type="submission" date="2023-06" db="EMBL/GenBank/DDBJ databases">
        <authorList>
            <person name="Noh H."/>
        </authorList>
    </citation>
    <scope>NUCLEOTIDE SEQUENCE</scope>
    <source>
        <strain evidence="6">DUCC20226</strain>
    </source>
</reference>
<evidence type="ECO:0000256" key="4">
    <source>
        <dbReference type="ARBA" id="ARBA00023136"/>
    </source>
</evidence>
<dbReference type="PANTHER" id="PTHR35371">
    <property type="entry name" value="INNER MEMBRANE PROTEIN"/>
    <property type="match status" value="1"/>
</dbReference>
<comment type="caution">
    <text evidence="6">The sequence shown here is derived from an EMBL/GenBank/DDBJ whole genome shotgun (WGS) entry which is preliminary data.</text>
</comment>
<dbReference type="GO" id="GO:0016020">
    <property type="term" value="C:membrane"/>
    <property type="evidence" value="ECO:0007669"/>
    <property type="project" value="UniProtKB-SubCell"/>
</dbReference>
<dbReference type="EMBL" id="JAUJFL010000004">
    <property type="protein sequence ID" value="KAK2605463.1"/>
    <property type="molecule type" value="Genomic_DNA"/>
</dbReference>
<dbReference type="Proteomes" id="UP001265746">
    <property type="component" value="Unassembled WGS sequence"/>
</dbReference>
<evidence type="ECO:0000256" key="5">
    <source>
        <dbReference type="SAM" id="MobiDB-lite"/>
    </source>
</evidence>
<dbReference type="InterPro" id="IPR001129">
    <property type="entry name" value="Membr-assoc_MAPEG"/>
</dbReference>
<comment type="subcellular location">
    <subcellularLocation>
        <location evidence="1">Membrane</location>
    </subcellularLocation>
</comment>
<dbReference type="Pfam" id="PF01124">
    <property type="entry name" value="MAPEG"/>
    <property type="match status" value="1"/>
</dbReference>
<dbReference type="InterPro" id="IPR023352">
    <property type="entry name" value="MAPEG-like_dom_sf"/>
</dbReference>
<organism evidence="6 7">
    <name type="scientific">Phomopsis amygdali</name>
    <name type="common">Fusicoccum amygdali</name>
    <dbReference type="NCBI Taxonomy" id="1214568"/>
    <lineage>
        <taxon>Eukaryota</taxon>
        <taxon>Fungi</taxon>
        <taxon>Dikarya</taxon>
        <taxon>Ascomycota</taxon>
        <taxon>Pezizomycotina</taxon>
        <taxon>Sordariomycetes</taxon>
        <taxon>Sordariomycetidae</taxon>
        <taxon>Diaporthales</taxon>
        <taxon>Diaporthaceae</taxon>
        <taxon>Diaporthe</taxon>
    </lineage>
</organism>
<evidence type="ECO:0000256" key="3">
    <source>
        <dbReference type="ARBA" id="ARBA00022989"/>
    </source>
</evidence>
<evidence type="ECO:0000313" key="7">
    <source>
        <dbReference type="Proteomes" id="UP001265746"/>
    </source>
</evidence>
<keyword evidence="7" id="KW-1185">Reference proteome</keyword>
<feature type="region of interest" description="Disordered" evidence="5">
    <location>
        <begin position="1"/>
        <end position="22"/>
    </location>
</feature>
<protein>
    <submittedName>
        <fullName evidence="6">Uncharacterized protein</fullName>
    </submittedName>
</protein>
<keyword evidence="3" id="KW-1133">Transmembrane helix</keyword>
<dbReference type="Gene3D" id="1.20.120.550">
    <property type="entry name" value="Membrane associated eicosanoid/glutathione metabolism-like domain"/>
    <property type="match status" value="1"/>
</dbReference>
<evidence type="ECO:0000313" key="6">
    <source>
        <dbReference type="EMBL" id="KAK2605463.1"/>
    </source>
</evidence>
<evidence type="ECO:0000256" key="2">
    <source>
        <dbReference type="ARBA" id="ARBA00022692"/>
    </source>
</evidence>
<sequence>MPPKKTSEKAKQAARDEGMTHSVNPSGAAIGGFAAAYLVGVPITSSITKTDGVLQGLIQGILKLIPGGVAPGRTIPALTALYLFMTFGASGALSAAGQAMSRREGLDNNTPRKHVHNLDGLPLRLRSAHYGLLENFAGFAVAASLAQSLAPADPQIGNLLGLHVLLKTGVYYASYLADVAPPRTLSHVLATSAVINVCWRLANGA</sequence>
<dbReference type="SUPFAM" id="SSF161084">
    <property type="entry name" value="MAPEG domain-like"/>
    <property type="match status" value="1"/>
</dbReference>
<feature type="compositionally biased region" description="Basic and acidic residues" evidence="5">
    <location>
        <begin position="1"/>
        <end position="19"/>
    </location>
</feature>